<organism evidence="7 8">
    <name type="scientific">Phycomyces blakesleeanus (strain ATCC 8743b / DSM 1359 / FGSC 10004 / NBRC 33097 / NRRL 1555)</name>
    <dbReference type="NCBI Taxonomy" id="763407"/>
    <lineage>
        <taxon>Eukaryota</taxon>
        <taxon>Fungi</taxon>
        <taxon>Fungi incertae sedis</taxon>
        <taxon>Mucoromycota</taxon>
        <taxon>Mucoromycotina</taxon>
        <taxon>Mucoromycetes</taxon>
        <taxon>Mucorales</taxon>
        <taxon>Phycomycetaceae</taxon>
        <taxon>Phycomyces</taxon>
    </lineage>
</organism>
<evidence type="ECO:0000256" key="4">
    <source>
        <dbReference type="ARBA" id="ARBA00023242"/>
    </source>
</evidence>
<evidence type="ECO:0008006" key="9">
    <source>
        <dbReference type="Google" id="ProtNLM"/>
    </source>
</evidence>
<dbReference type="GO" id="GO:0031261">
    <property type="term" value="C:DNA replication preinitiation complex"/>
    <property type="evidence" value="ECO:0007669"/>
    <property type="project" value="TreeGrafter"/>
</dbReference>
<dbReference type="OrthoDB" id="10258882at2759"/>
<dbReference type="AlphaFoldDB" id="A0A167MYD1"/>
<keyword evidence="8" id="KW-1185">Reference proteome</keyword>
<evidence type="ECO:0000313" key="7">
    <source>
        <dbReference type="EMBL" id="OAD74504.1"/>
    </source>
</evidence>
<evidence type="ECO:0000256" key="2">
    <source>
        <dbReference type="ARBA" id="ARBA00010727"/>
    </source>
</evidence>
<dbReference type="GO" id="GO:0003697">
    <property type="term" value="F:single-stranded DNA binding"/>
    <property type="evidence" value="ECO:0007669"/>
    <property type="project" value="TreeGrafter"/>
</dbReference>
<evidence type="ECO:0000256" key="5">
    <source>
        <dbReference type="ARBA" id="ARBA00023306"/>
    </source>
</evidence>
<dbReference type="RefSeq" id="XP_018292544.1">
    <property type="nucleotide sequence ID" value="XM_018443390.1"/>
</dbReference>
<keyword evidence="4" id="KW-0539">Nucleus</keyword>
<dbReference type="GO" id="GO:0003682">
    <property type="term" value="F:chromatin binding"/>
    <property type="evidence" value="ECO:0007669"/>
    <property type="project" value="TreeGrafter"/>
</dbReference>
<comment type="subcellular location">
    <subcellularLocation>
        <location evidence="1">Nucleus</location>
    </subcellularLocation>
</comment>
<dbReference type="GO" id="GO:0006270">
    <property type="term" value="P:DNA replication initiation"/>
    <property type="evidence" value="ECO:0007669"/>
    <property type="project" value="InterPro"/>
</dbReference>
<dbReference type="Pfam" id="PF02724">
    <property type="entry name" value="CDC45"/>
    <property type="match status" value="1"/>
</dbReference>
<protein>
    <recommendedName>
        <fullName evidence="9">CDC45-like protein</fullName>
    </recommendedName>
</protein>
<sequence>MVLITTASYERAYKEIKQDSVEGNCIIFIASDVDSICACKIFQALLKGDMIQHKIVPVSGYRDLEIANDKLVKRDNDLRSIVMINCGGSVELSHFFKDTPGVKIYVFDSHRPFNLDNLTNTDKRLFVFDEDDDERKMRKMIEAHKANQDMGESDEMSSNPEFSDEDEHGRESSNRPRQRRRYNDEVVHSRSKRRALRRQQTQMLSEYYASGIYYANSVAGVMYSLATILSKTNNELLWLAITGVTAQYVFERIDTKKYLDKVQIFTEDVSRFDVGLGENTSQSALENRIHIEEEYRFMLFRHWSLYDSMFHSGYVASKMGVWREYGQTRLKNMFARMGFSLTQCQQVYNHMDMELKETLREKLETVAPIYGLTDICFPSFLRDYGYKQQLSASDVVYSLAALLETSPAAAQHLDKTESTNNTEENWRELDEIAPECVDGLASVRRKWWLGNFYAAFDSLGSPDAIQRGISLCMKTQRAVVRQGMTVLAKKPPTFNNFRMVTIGKGEDLPIFQHPLTVSKLALFLTDAYREQGKRNLPLVIASLDEENDSYLIVSSTGANTFGDTRKNPFAIAFQDTALKTKARASFDSFEASILQIHKSDLEIFLENLYGPS</sequence>
<dbReference type="InParanoid" id="A0A167MYD1"/>
<feature type="region of interest" description="Disordered" evidence="6">
    <location>
        <begin position="143"/>
        <end position="198"/>
    </location>
</feature>
<keyword evidence="5" id="KW-0131">Cell cycle</keyword>
<dbReference type="EMBL" id="KV440979">
    <property type="protein sequence ID" value="OAD74504.1"/>
    <property type="molecule type" value="Genomic_DNA"/>
</dbReference>
<dbReference type="FunCoup" id="A0A167MYD1">
    <property type="interactions" value="348"/>
</dbReference>
<dbReference type="GO" id="GO:1902977">
    <property type="term" value="P:mitotic DNA replication preinitiation complex assembly"/>
    <property type="evidence" value="ECO:0007669"/>
    <property type="project" value="TreeGrafter"/>
</dbReference>
<dbReference type="GO" id="GO:0003688">
    <property type="term" value="F:DNA replication origin binding"/>
    <property type="evidence" value="ECO:0007669"/>
    <property type="project" value="TreeGrafter"/>
</dbReference>
<dbReference type="STRING" id="763407.A0A167MYD1"/>
<proteinExistence type="inferred from homology"/>
<dbReference type="VEuPathDB" id="FungiDB:PHYBLDRAFT_78827"/>
<dbReference type="GO" id="GO:0000727">
    <property type="term" value="P:double-strand break repair via break-induced replication"/>
    <property type="evidence" value="ECO:0007669"/>
    <property type="project" value="TreeGrafter"/>
</dbReference>
<name>A0A167MYD1_PHYB8</name>
<evidence type="ECO:0000256" key="1">
    <source>
        <dbReference type="ARBA" id="ARBA00004123"/>
    </source>
</evidence>
<dbReference type="PANTHER" id="PTHR10507:SF0">
    <property type="entry name" value="CELL DIVISION CONTROL PROTEIN 45 HOMOLOG"/>
    <property type="match status" value="1"/>
</dbReference>
<dbReference type="PANTHER" id="PTHR10507">
    <property type="entry name" value="CDC45-RELATED PROTEIN"/>
    <property type="match status" value="1"/>
</dbReference>
<evidence type="ECO:0000256" key="6">
    <source>
        <dbReference type="SAM" id="MobiDB-lite"/>
    </source>
</evidence>
<evidence type="ECO:0000313" key="8">
    <source>
        <dbReference type="Proteomes" id="UP000077315"/>
    </source>
</evidence>
<gene>
    <name evidence="7" type="ORF">PHYBLDRAFT_78827</name>
</gene>
<dbReference type="InterPro" id="IPR003874">
    <property type="entry name" value="CDC45"/>
</dbReference>
<evidence type="ECO:0000256" key="3">
    <source>
        <dbReference type="ARBA" id="ARBA00022705"/>
    </source>
</evidence>
<dbReference type="Proteomes" id="UP000077315">
    <property type="component" value="Unassembled WGS sequence"/>
</dbReference>
<comment type="similarity">
    <text evidence="2">Belongs to the CDC45 family.</text>
</comment>
<accession>A0A167MYD1</accession>
<reference evidence="8" key="1">
    <citation type="submission" date="2015-06" db="EMBL/GenBank/DDBJ databases">
        <title>Expansion of signal transduction pathways in fungi by whole-genome duplication.</title>
        <authorList>
            <consortium name="DOE Joint Genome Institute"/>
            <person name="Corrochano L.M."/>
            <person name="Kuo A."/>
            <person name="Marcet-Houben M."/>
            <person name="Polaino S."/>
            <person name="Salamov A."/>
            <person name="Villalobos J.M."/>
            <person name="Alvarez M.I."/>
            <person name="Avalos J."/>
            <person name="Benito E.P."/>
            <person name="Benoit I."/>
            <person name="Burger G."/>
            <person name="Camino L.P."/>
            <person name="Canovas D."/>
            <person name="Cerda-Olmedo E."/>
            <person name="Cheng J.-F."/>
            <person name="Dominguez A."/>
            <person name="Elias M."/>
            <person name="Eslava A.P."/>
            <person name="Glaser F."/>
            <person name="Grimwood J."/>
            <person name="Gutierrez G."/>
            <person name="Heitman J."/>
            <person name="Henrissat B."/>
            <person name="Iturriaga E.A."/>
            <person name="Lang B.F."/>
            <person name="Lavin J.L."/>
            <person name="Lee S."/>
            <person name="Li W."/>
            <person name="Lindquist E."/>
            <person name="Lopez-Garcia S."/>
            <person name="Luque E.M."/>
            <person name="Marcos A.T."/>
            <person name="Martin J."/>
            <person name="McCluskey K."/>
            <person name="Medina H.R."/>
            <person name="Miralles-Duran A."/>
            <person name="Miyazaki A."/>
            <person name="Munoz-Torres E."/>
            <person name="Oguiza J.A."/>
            <person name="Ohm R."/>
            <person name="Olmedo M."/>
            <person name="Orejas M."/>
            <person name="Ortiz-Castellanos L."/>
            <person name="Pisabarro A.G."/>
            <person name="Rodriguez-Romero J."/>
            <person name="Ruiz-Herrera J."/>
            <person name="Ruiz-Vazquez R."/>
            <person name="Sanz C."/>
            <person name="Schackwitz W."/>
            <person name="Schmutz J."/>
            <person name="Shahriari M."/>
            <person name="Shelest E."/>
            <person name="Silva-Franco F."/>
            <person name="Soanes D."/>
            <person name="Syed K."/>
            <person name="Tagua V.G."/>
            <person name="Talbot N.J."/>
            <person name="Thon M."/>
            <person name="De vries R.P."/>
            <person name="Wiebenga A."/>
            <person name="Yadav J.S."/>
            <person name="Braun E.L."/>
            <person name="Baker S."/>
            <person name="Garre V."/>
            <person name="Horwitz B."/>
            <person name="Torres-Martinez S."/>
            <person name="Idnurm A."/>
            <person name="Herrera-Estrella A."/>
            <person name="Gabaldon T."/>
            <person name="Grigoriev I.V."/>
        </authorList>
    </citation>
    <scope>NUCLEOTIDE SEQUENCE [LARGE SCALE GENOMIC DNA]</scope>
    <source>
        <strain evidence="8">NRRL 1555(-)</strain>
    </source>
</reference>
<keyword evidence="3" id="KW-0235">DNA replication</keyword>
<dbReference type="GeneID" id="29004295"/>